<dbReference type="PANTHER" id="PTHR37423">
    <property type="entry name" value="SOLUBLE LYTIC MUREIN TRANSGLYCOSYLASE-RELATED"/>
    <property type="match status" value="1"/>
</dbReference>
<dbReference type="Gene3D" id="1.10.530.10">
    <property type="match status" value="1"/>
</dbReference>
<dbReference type="PROSITE" id="PS51782">
    <property type="entry name" value="LYSM"/>
    <property type="match status" value="1"/>
</dbReference>
<reference evidence="5 6" key="1">
    <citation type="submission" date="2016-10" db="EMBL/GenBank/DDBJ databases">
        <authorList>
            <person name="de Groot N.N."/>
        </authorList>
    </citation>
    <scope>NUCLEOTIDE SEQUENCE [LARGE SCALE GENOMIC DNA]</scope>
    <source>
        <strain evidence="5 6">D31d</strain>
    </source>
</reference>
<feature type="chain" id="PRO_5010343569" evidence="3">
    <location>
        <begin position="25"/>
        <end position="461"/>
    </location>
</feature>
<dbReference type="InterPro" id="IPR023346">
    <property type="entry name" value="Lysozyme-like_dom_sf"/>
</dbReference>
<dbReference type="Gene3D" id="3.10.350.10">
    <property type="entry name" value="LysM domain"/>
    <property type="match status" value="1"/>
</dbReference>
<gene>
    <name evidence="5" type="ORF">SAMN05216462_3011</name>
</gene>
<evidence type="ECO:0000256" key="2">
    <source>
        <dbReference type="SAM" id="MobiDB-lite"/>
    </source>
</evidence>
<dbReference type="InterPro" id="IPR000189">
    <property type="entry name" value="Transglyc_AS"/>
</dbReference>
<evidence type="ECO:0000259" key="4">
    <source>
        <dbReference type="PROSITE" id="PS51782"/>
    </source>
</evidence>
<dbReference type="InterPro" id="IPR008258">
    <property type="entry name" value="Transglycosylase_SLT_dom_1"/>
</dbReference>
<evidence type="ECO:0000256" key="3">
    <source>
        <dbReference type="SAM" id="SignalP"/>
    </source>
</evidence>
<feature type="domain" description="LysM" evidence="4">
    <location>
        <begin position="417"/>
        <end position="460"/>
    </location>
</feature>
<proteinExistence type="inferred from homology"/>
<evidence type="ECO:0000313" key="6">
    <source>
        <dbReference type="Proteomes" id="UP000182257"/>
    </source>
</evidence>
<feature type="compositionally biased region" description="Basic residues" evidence="2">
    <location>
        <begin position="395"/>
        <end position="413"/>
    </location>
</feature>
<dbReference type="GO" id="GO:0008933">
    <property type="term" value="F:peptidoglycan lytic transglycosylase activity"/>
    <property type="evidence" value="ECO:0007669"/>
    <property type="project" value="InterPro"/>
</dbReference>
<feature type="region of interest" description="Disordered" evidence="2">
    <location>
        <begin position="389"/>
        <end position="434"/>
    </location>
</feature>
<dbReference type="SMART" id="SM00257">
    <property type="entry name" value="LysM"/>
    <property type="match status" value="1"/>
</dbReference>
<evidence type="ECO:0000256" key="1">
    <source>
        <dbReference type="ARBA" id="ARBA00007734"/>
    </source>
</evidence>
<dbReference type="Pfam" id="PF01476">
    <property type="entry name" value="LysM"/>
    <property type="match status" value="1"/>
</dbReference>
<dbReference type="GO" id="GO:0016020">
    <property type="term" value="C:membrane"/>
    <property type="evidence" value="ECO:0007669"/>
    <property type="project" value="InterPro"/>
</dbReference>
<sequence>MIVKSYIKILSFAVLLFSSAPLSAQTILDDPEEEEEEEEEVDSLFVPIEDEISVRDMQGNEELIEFPEAMTFNLDSLLELYMTKTYLSKGDCEMKDENPTYTPEEYIERLRRMPTVMEMAYNDIVQRFIDRYMGRLRHSVSLMLGAANFYIPIFEEALEAYQVPLELKYLPVIESALNPKAVSRVGATGLWQFMLTTGKQYGLEVNSLVDERRDPVKASYAAARYLRDLYRVFGDWNLVIAAYNCGPGNINKAIHRAGGEKDYWQLYPYLPAETRGYVPAFIAANYAMTYYCEHNICPMNTRLPLQTDTVVVDRDVHLQQVAAVLDLDIEMIRSLNPEYRRDIVPGANKKHAIRLPMADAIRFIDLQDSIYSYRADELLTKRAVAEVNDDQPTYRSKKSSRRSRSSRASRNSRRGGSSVTVRSGQTLGEIARRNGTTVAKLKRLNGLRGNNIRAGKKLRVR</sequence>
<feature type="signal peptide" evidence="3">
    <location>
        <begin position="1"/>
        <end position="24"/>
    </location>
</feature>
<dbReference type="AlphaFoldDB" id="A0A1H4EYC8"/>
<dbReference type="GO" id="GO:0000270">
    <property type="term" value="P:peptidoglycan metabolic process"/>
    <property type="evidence" value="ECO:0007669"/>
    <property type="project" value="InterPro"/>
</dbReference>
<evidence type="ECO:0000313" key="5">
    <source>
        <dbReference type="EMBL" id="SEA89262.1"/>
    </source>
</evidence>
<dbReference type="SUPFAM" id="SSF54106">
    <property type="entry name" value="LysM domain"/>
    <property type="match status" value="1"/>
</dbReference>
<dbReference type="InterPro" id="IPR036779">
    <property type="entry name" value="LysM_dom_sf"/>
</dbReference>
<dbReference type="Proteomes" id="UP000182257">
    <property type="component" value="Unassembled WGS sequence"/>
</dbReference>
<dbReference type="SUPFAM" id="SSF53955">
    <property type="entry name" value="Lysozyme-like"/>
    <property type="match status" value="1"/>
</dbReference>
<name>A0A1H4EYC8_XYLRU</name>
<dbReference type="OrthoDB" id="9815002at2"/>
<dbReference type="Pfam" id="PF01464">
    <property type="entry name" value="SLT"/>
    <property type="match status" value="1"/>
</dbReference>
<dbReference type="CDD" id="cd00118">
    <property type="entry name" value="LysM"/>
    <property type="match status" value="1"/>
</dbReference>
<dbReference type="CDD" id="cd16894">
    <property type="entry name" value="MltD-like"/>
    <property type="match status" value="1"/>
</dbReference>
<dbReference type="InterPro" id="IPR018392">
    <property type="entry name" value="LysM"/>
</dbReference>
<dbReference type="PANTHER" id="PTHR37423:SF2">
    <property type="entry name" value="MEMBRANE-BOUND LYTIC MUREIN TRANSGLYCOSYLASE C"/>
    <property type="match status" value="1"/>
</dbReference>
<protein>
    <submittedName>
        <fullName evidence="5">Membrane-bound lytic murein transglycosylase D</fullName>
    </submittedName>
</protein>
<organism evidence="5 6">
    <name type="scientific">Xylanibacter ruminicola</name>
    <name type="common">Prevotella ruminicola</name>
    <dbReference type="NCBI Taxonomy" id="839"/>
    <lineage>
        <taxon>Bacteria</taxon>
        <taxon>Pseudomonadati</taxon>
        <taxon>Bacteroidota</taxon>
        <taxon>Bacteroidia</taxon>
        <taxon>Bacteroidales</taxon>
        <taxon>Prevotellaceae</taxon>
        <taxon>Xylanibacter</taxon>
    </lineage>
</organism>
<dbReference type="EMBL" id="FNRF01000006">
    <property type="protein sequence ID" value="SEA89262.1"/>
    <property type="molecule type" value="Genomic_DNA"/>
</dbReference>
<dbReference type="RefSeq" id="WP_074762198.1">
    <property type="nucleotide sequence ID" value="NZ_FNRF01000006.1"/>
</dbReference>
<keyword evidence="3" id="KW-0732">Signal</keyword>
<accession>A0A1H4EYC8</accession>
<dbReference type="PROSITE" id="PS00922">
    <property type="entry name" value="TRANSGLYCOSYLASE"/>
    <property type="match status" value="1"/>
</dbReference>
<feature type="compositionally biased region" description="Low complexity" evidence="2">
    <location>
        <begin position="414"/>
        <end position="423"/>
    </location>
</feature>
<comment type="similarity">
    <text evidence="1">Belongs to the transglycosylase Slt family.</text>
</comment>